<name>A0AAV4ES64_9GAST</name>
<protein>
    <recommendedName>
        <fullName evidence="3">Thioredoxin-like fold domain-containing protein</fullName>
    </recommendedName>
</protein>
<gene>
    <name evidence="1" type="ORF">ElyMa_003606500</name>
</gene>
<dbReference type="AlphaFoldDB" id="A0AAV4ES64"/>
<proteinExistence type="predicted"/>
<organism evidence="1 2">
    <name type="scientific">Elysia marginata</name>
    <dbReference type="NCBI Taxonomy" id="1093978"/>
    <lineage>
        <taxon>Eukaryota</taxon>
        <taxon>Metazoa</taxon>
        <taxon>Spiralia</taxon>
        <taxon>Lophotrochozoa</taxon>
        <taxon>Mollusca</taxon>
        <taxon>Gastropoda</taxon>
        <taxon>Heterobranchia</taxon>
        <taxon>Euthyneura</taxon>
        <taxon>Panpulmonata</taxon>
        <taxon>Sacoglossa</taxon>
        <taxon>Placobranchoidea</taxon>
        <taxon>Plakobranchidae</taxon>
        <taxon>Elysia</taxon>
    </lineage>
</organism>
<evidence type="ECO:0008006" key="3">
    <source>
        <dbReference type="Google" id="ProtNLM"/>
    </source>
</evidence>
<accession>A0AAV4ES64</accession>
<evidence type="ECO:0000313" key="2">
    <source>
        <dbReference type="Proteomes" id="UP000762676"/>
    </source>
</evidence>
<evidence type="ECO:0000313" key="1">
    <source>
        <dbReference type="EMBL" id="GFR63505.1"/>
    </source>
</evidence>
<comment type="caution">
    <text evidence="1">The sequence shown here is derived from an EMBL/GenBank/DDBJ whole genome shotgun (WGS) entry which is preliminary data.</text>
</comment>
<keyword evidence="2" id="KW-1185">Reference proteome</keyword>
<dbReference type="Proteomes" id="UP000762676">
    <property type="component" value="Unassembled WGS sequence"/>
</dbReference>
<reference evidence="1 2" key="1">
    <citation type="journal article" date="2021" name="Elife">
        <title>Chloroplast acquisition without the gene transfer in kleptoplastic sea slugs, Plakobranchus ocellatus.</title>
        <authorList>
            <person name="Maeda T."/>
            <person name="Takahashi S."/>
            <person name="Yoshida T."/>
            <person name="Shimamura S."/>
            <person name="Takaki Y."/>
            <person name="Nagai Y."/>
            <person name="Toyoda A."/>
            <person name="Suzuki Y."/>
            <person name="Arimoto A."/>
            <person name="Ishii H."/>
            <person name="Satoh N."/>
            <person name="Nishiyama T."/>
            <person name="Hasebe M."/>
            <person name="Maruyama T."/>
            <person name="Minagawa J."/>
            <person name="Obokata J."/>
            <person name="Shigenobu S."/>
        </authorList>
    </citation>
    <scope>NUCLEOTIDE SEQUENCE [LARGE SCALE GENOMIC DNA]</scope>
</reference>
<sequence>MDKNLDKNIDGALSSGAWVHYGVPQHRSPPFPLILIDEEGQRLQIFTGPTYHPGSEATQEEVRNITQQKFTQPGLTATSETLLSNSHQNLPQPGQPTYCITT</sequence>
<dbReference type="EMBL" id="BMAT01007409">
    <property type="protein sequence ID" value="GFR63505.1"/>
    <property type="molecule type" value="Genomic_DNA"/>
</dbReference>